<dbReference type="GO" id="GO:0008017">
    <property type="term" value="F:microtubule binding"/>
    <property type="evidence" value="ECO:0007669"/>
    <property type="project" value="InterPro"/>
</dbReference>
<dbReference type="PROSITE" id="PS50004">
    <property type="entry name" value="C2"/>
    <property type="match status" value="1"/>
</dbReference>
<evidence type="ECO:0000256" key="1">
    <source>
        <dbReference type="ARBA" id="ARBA00022737"/>
    </source>
</evidence>
<name>A0A6P6ATG8_DURZI</name>
<sequence length="2134" mass="229094">MSKSPCSEPRDCGPSSSSKPRESNGITGVGDSDDTVAMVARFIEQLHANMSSPTEKELITARVLGIARARKEARTLIGSHGQAMPLFISILRSGTPLAKFNVAATLTVLCKDEDLRLKVLLGGCIPPLLSLLKSESTEARKAAAEAIFEVSSGGLSDDHVGMKIFVTEGVVPTLWEQLSPTNKQNKVVEGFVTGALRNLCGEKDGYWRATLKAGGVDIIVGLLSSDNAAAQSNAASLLARLMLAFSDSIPKVIDSGAVKALLRLVGQNNDTSVRSSAADALEALSSKSSAAKMAVVDANGVPILIGAVVAPSKECMQGEHAQALQAHATHALANIFGGMSDLILYLGELSQSSRLAAPVPDIVGALAYALMVFETSGLDEEPFNVARIENVLVMLLKPRDSKLVQDRVLEAMASLYGNTYLSKWLNHADAKRVLIGLITMAAADVQEHLILSLTSLCCDKVGVWEAIGNREGIQLLISLLGLSSEQHQEYAVQLLAILTDQVDDSKWAITAAGGIPPLVQLLEMGSQKAREDAAHILWNLCCHSEDIRACVESAGAVPAFLWLLKSGGRKGQEASAKALTKLVRIADSATINQLLALLLGETLISKAHIIRVLGHVLSLASHEDLVHKGSAANKGLKSLVQVLNSSNEETQEYAASVLADLFSTRQDICDSLATDEIVHPCMKLLTSKTQVVATQSARALGALSRPTKSKAANKMAYIAAKDVKPLIKLAKTSLIGAAETAVAALANLLSDSHIAAEALAEDVVSALTRVLGDGTSEGKKNASRALHQLLKHFPVGDVLIGNSQCRFAVLALVDSLNAMDMDTNDAADALDVIALLSRTKKGVNLAYPPWSALAEASSSLKPIVRCLAEGPPPLQDKSIEILSRLCGEQPVVLSDLLVARSRSIGSLADRTMNSASLEVRVGGAALLTCTAKQHKKQSLDVLDQSGYLKSLIEALVDMAKRNSRCLEIEVRAPRDIIERTVFQECEEFDVPDPASILGGTVALWLLSMLSSCLSKNRITIMEAGGLEVLSDKLASYASNSQAEFEDTEGIWISALLLAILFQDANVVLSPATMRIIPSLALLLRSEEIIDRYFAAQAMASLVCNGSKGINLVIANSGAVAGLITLIGYMESDMPNLVTLTEEFSLVQNPGQVVLEHLFEIEDVRVGSTARKSIPLLVDLLRPIPDRPGAPPIAVQLLTRIADGSDNNKLIMGEAGALDALTKYLSLSPQDSTEADICELLRILFGNQDLIRYEVSLSSLNQLIAVLRLGSKNARFSAARALNQIFYAENVRHSELAKQALQPLVDMLCAASESEQEAALVALIKLTSGNTSKATIMTDVVGNPLDSLHKILSSASSLELKRNAAQLCFVLFGNTKFRANPIASECIQPLISLMQSDTSTAVESGVCAFERLLDDEQQVELAAAYDIVDLLVGLISGRNHQLIEASICALIKLGKDRTPRKLDMVKAGVIDNCLEVLPLASGSLCSSIAELFRILTNSNAIARSSDAAKIVEPLFMVLLRPDFSLWGQHSALQALVNILEKPQSLATLKLTPSQVIEPLISFLESPSQAIQQLGTELLTHLLAQEHFQQDITTKSAVVPLVQLAGIGILNLQQTAIKALEKISASWPKAVADAGGIFELAKVIIQDDPQPPHALWESAALVLSNVLRFNAEYYFKVPLIVLVKMLHSTLESTITVALNALIVHERSDPSSVEQMTEAGAIDALLDLLRCHRCEEASGTLLEALFNNVRVREMKVSKYAIAPLAQYLLDPQTRSESGRLLATLALGDLSQHEGHARASDSVSACRALVSLLEDQSTEDMKMVAICALQNFVVRSRTNRRAVAEAGGILVIQELLLSPNAEVAAQAALLIKFLFSNHTLQEYVSNELIRSLTAALERELWSAATINEEVLKTLNVIFANFPKLHISEAATLCIPHLVGALKSGSEGAQESVLDTLCLFKDSWSTMPIEIAKSQSMIAAEAIPILQMLMKTCPPNFHERADSLLHCLPGCLTVTIKRGNNLKQAMGATNAFCRLTIGNGPPRQTKVVSHSTSPEWKEGFTWAFDVPPKGQKLHIICKSKNTFGKTTLGRVTIQIDKVVTEGVYSGLFSLNHDSNKDGSSRTLEIEIIWSNGMSNDDSI</sequence>
<accession>A0A6P6ATG8</accession>
<dbReference type="Pfam" id="PF00168">
    <property type="entry name" value="C2"/>
    <property type="match status" value="1"/>
</dbReference>
<dbReference type="SUPFAM" id="SSF48371">
    <property type="entry name" value="ARM repeat"/>
    <property type="match status" value="4"/>
</dbReference>
<proteinExistence type="predicted"/>
<dbReference type="InterPro" id="IPR044297">
    <property type="entry name" value="CSI1/2/3"/>
</dbReference>
<dbReference type="PROSITE" id="PS50176">
    <property type="entry name" value="ARM_REPEAT"/>
    <property type="match status" value="4"/>
</dbReference>
<dbReference type="GO" id="GO:0051211">
    <property type="term" value="P:anisotropic cell growth"/>
    <property type="evidence" value="ECO:0007669"/>
    <property type="project" value="InterPro"/>
</dbReference>
<dbReference type="SMART" id="SM00185">
    <property type="entry name" value="ARM"/>
    <property type="match status" value="21"/>
</dbReference>
<dbReference type="RefSeq" id="XP_022768146.1">
    <property type="nucleotide sequence ID" value="XM_022912411.1"/>
</dbReference>
<dbReference type="KEGG" id="dzi:111312280"/>
<dbReference type="InterPro" id="IPR000225">
    <property type="entry name" value="Armadillo"/>
</dbReference>
<evidence type="ECO:0000313" key="5">
    <source>
        <dbReference type="Proteomes" id="UP000515121"/>
    </source>
</evidence>
<dbReference type="CDD" id="cd00030">
    <property type="entry name" value="C2"/>
    <property type="match status" value="1"/>
</dbReference>
<reference evidence="6" key="1">
    <citation type="submission" date="2025-08" db="UniProtKB">
        <authorList>
            <consortium name="RefSeq"/>
        </authorList>
    </citation>
    <scope>IDENTIFICATION</scope>
    <source>
        <tissue evidence="6">Fruit stalk</tissue>
    </source>
</reference>
<evidence type="ECO:0000313" key="6">
    <source>
        <dbReference type="RefSeq" id="XP_022768146.1"/>
    </source>
</evidence>
<evidence type="ECO:0000256" key="3">
    <source>
        <dbReference type="SAM" id="MobiDB-lite"/>
    </source>
</evidence>
<dbReference type="InterPro" id="IPR016024">
    <property type="entry name" value="ARM-type_fold"/>
</dbReference>
<dbReference type="GO" id="GO:0010330">
    <property type="term" value="C:cellulose synthase complex"/>
    <property type="evidence" value="ECO:0007669"/>
    <property type="project" value="InterPro"/>
</dbReference>
<dbReference type="Gene3D" id="2.60.40.150">
    <property type="entry name" value="C2 domain"/>
    <property type="match status" value="1"/>
</dbReference>
<evidence type="ECO:0000259" key="4">
    <source>
        <dbReference type="PROSITE" id="PS50004"/>
    </source>
</evidence>
<keyword evidence="5" id="KW-1185">Reference proteome</keyword>
<gene>
    <name evidence="6" type="primary">LOC111312280</name>
</gene>
<feature type="region of interest" description="Disordered" evidence="3">
    <location>
        <begin position="1"/>
        <end position="32"/>
    </location>
</feature>
<feature type="repeat" description="ARM" evidence="2">
    <location>
        <begin position="513"/>
        <end position="555"/>
    </location>
</feature>
<dbReference type="InterPro" id="IPR011989">
    <property type="entry name" value="ARM-like"/>
</dbReference>
<feature type="repeat" description="ARM" evidence="2">
    <location>
        <begin position="256"/>
        <end position="299"/>
    </location>
</feature>
<dbReference type="GO" id="GO:2001006">
    <property type="term" value="P:regulation of cellulose biosynthetic process"/>
    <property type="evidence" value="ECO:0007669"/>
    <property type="project" value="InterPro"/>
</dbReference>
<organism evidence="5 6">
    <name type="scientific">Durio zibethinus</name>
    <name type="common">Durian</name>
    <dbReference type="NCBI Taxonomy" id="66656"/>
    <lineage>
        <taxon>Eukaryota</taxon>
        <taxon>Viridiplantae</taxon>
        <taxon>Streptophyta</taxon>
        <taxon>Embryophyta</taxon>
        <taxon>Tracheophyta</taxon>
        <taxon>Spermatophyta</taxon>
        <taxon>Magnoliopsida</taxon>
        <taxon>eudicotyledons</taxon>
        <taxon>Gunneridae</taxon>
        <taxon>Pentapetalae</taxon>
        <taxon>rosids</taxon>
        <taxon>malvids</taxon>
        <taxon>Malvales</taxon>
        <taxon>Malvaceae</taxon>
        <taxon>Helicteroideae</taxon>
        <taxon>Durio</taxon>
    </lineage>
</organism>
<dbReference type="PANTHER" id="PTHR46369">
    <property type="entry name" value="PROTEIN CELLULOSE SYNTHASE INTERACTIVE 1"/>
    <property type="match status" value="1"/>
</dbReference>
<keyword evidence="1" id="KW-0677">Repeat</keyword>
<protein>
    <submittedName>
        <fullName evidence="6">Protein CELLULOSE SYNTHASE INTERACTIVE 3-like</fullName>
    </submittedName>
</protein>
<dbReference type="OrthoDB" id="7537227at2759"/>
<dbReference type="Gene3D" id="1.25.10.10">
    <property type="entry name" value="Leucine-rich Repeat Variant"/>
    <property type="match status" value="9"/>
</dbReference>
<dbReference type="Proteomes" id="UP000515121">
    <property type="component" value="Unplaced"/>
</dbReference>
<dbReference type="InterPro" id="IPR000008">
    <property type="entry name" value="C2_dom"/>
</dbReference>
<feature type="domain" description="C2" evidence="4">
    <location>
        <begin position="1986"/>
        <end position="2103"/>
    </location>
</feature>
<evidence type="ECO:0000256" key="2">
    <source>
        <dbReference type="PROSITE-ProRule" id="PRU00259"/>
    </source>
</evidence>
<dbReference type="GeneID" id="111312280"/>
<dbReference type="Pfam" id="PF00514">
    <property type="entry name" value="Arm"/>
    <property type="match status" value="1"/>
</dbReference>
<feature type="repeat" description="ARM" evidence="2">
    <location>
        <begin position="1171"/>
        <end position="1215"/>
    </location>
</feature>
<dbReference type="PANTHER" id="PTHR46369:SF1">
    <property type="entry name" value="PROTEIN CELLULOSE SYNTHASE INTERACTIVE 3"/>
    <property type="match status" value="1"/>
</dbReference>
<dbReference type="SMART" id="SM00239">
    <property type="entry name" value="C2"/>
    <property type="match status" value="1"/>
</dbReference>
<feature type="repeat" description="ARM" evidence="2">
    <location>
        <begin position="634"/>
        <end position="661"/>
    </location>
</feature>
<dbReference type="InterPro" id="IPR035892">
    <property type="entry name" value="C2_domain_sf"/>
</dbReference>
<dbReference type="SUPFAM" id="SSF49562">
    <property type="entry name" value="C2 domain (Calcium/lipid-binding domain, CaLB)"/>
    <property type="match status" value="1"/>
</dbReference>